<dbReference type="Proteomes" id="UP000481517">
    <property type="component" value="Unassembled WGS sequence"/>
</dbReference>
<dbReference type="NCBIfam" id="TIGR00548">
    <property type="entry name" value="lolB"/>
    <property type="match status" value="1"/>
</dbReference>
<proteinExistence type="inferred from homology"/>
<keyword evidence="5" id="KW-0813">Transport</keyword>
<evidence type="ECO:0000256" key="8">
    <source>
        <dbReference type="ARBA" id="ARBA00023136"/>
    </source>
</evidence>
<dbReference type="Gene3D" id="2.50.20.10">
    <property type="entry name" value="Lipoprotein localisation LolA/LolB/LppX"/>
    <property type="match status" value="1"/>
</dbReference>
<keyword evidence="7" id="KW-0653">Protein transport</keyword>
<dbReference type="InterPro" id="IPR029046">
    <property type="entry name" value="LolA/LolB/LppX"/>
</dbReference>
<evidence type="ECO:0000256" key="12">
    <source>
        <dbReference type="ARBA" id="ARBA00023288"/>
    </source>
</evidence>
<dbReference type="PROSITE" id="PS51257">
    <property type="entry name" value="PROKAR_LIPOPROTEIN"/>
    <property type="match status" value="1"/>
</dbReference>
<dbReference type="InterPro" id="IPR004565">
    <property type="entry name" value="OM_lipoprot_LolB"/>
</dbReference>
<evidence type="ECO:0000256" key="4">
    <source>
        <dbReference type="ARBA" id="ARBA00016202"/>
    </source>
</evidence>
<comment type="similarity">
    <text evidence="2">Belongs to the LolB family.</text>
</comment>
<evidence type="ECO:0000256" key="2">
    <source>
        <dbReference type="ARBA" id="ARBA00009696"/>
    </source>
</evidence>
<evidence type="ECO:0000313" key="15">
    <source>
        <dbReference type="Proteomes" id="UP000481517"/>
    </source>
</evidence>
<reference evidence="14 15" key="1">
    <citation type="submission" date="2020-02" db="EMBL/GenBank/DDBJ databases">
        <authorList>
            <person name="Rodrigo-Torres L."/>
            <person name="Arahal R. D."/>
            <person name="Lucena T."/>
        </authorList>
    </citation>
    <scope>NUCLEOTIDE SEQUENCE [LARGE SCALE GENOMIC DNA]</scope>
    <source>
        <strain evidence="14 15">CECT 9734</strain>
    </source>
</reference>
<keyword evidence="15" id="KW-1185">Reference proteome</keyword>
<dbReference type="GO" id="GO:0015031">
    <property type="term" value="P:protein transport"/>
    <property type="evidence" value="ECO:0007669"/>
    <property type="project" value="UniProtKB-KW"/>
</dbReference>
<evidence type="ECO:0000256" key="11">
    <source>
        <dbReference type="ARBA" id="ARBA00023237"/>
    </source>
</evidence>
<evidence type="ECO:0000256" key="7">
    <source>
        <dbReference type="ARBA" id="ARBA00022927"/>
    </source>
</evidence>
<keyword evidence="11" id="KW-0998">Cell outer membrane</keyword>
<evidence type="ECO:0000313" key="14">
    <source>
        <dbReference type="EMBL" id="CAB0149637.1"/>
    </source>
</evidence>
<dbReference type="AlphaFoldDB" id="A0A6S6WJ90"/>
<evidence type="ECO:0000256" key="13">
    <source>
        <dbReference type="SAM" id="SignalP"/>
    </source>
</evidence>
<feature type="chain" id="PRO_5029008473" description="Outer-membrane lipoprotein LolB" evidence="13">
    <location>
        <begin position="18"/>
        <end position="209"/>
    </location>
</feature>
<keyword evidence="9" id="KW-0564">Palmitate</keyword>
<keyword evidence="12 14" id="KW-0449">Lipoprotein</keyword>
<evidence type="ECO:0000256" key="6">
    <source>
        <dbReference type="ARBA" id="ARBA00022729"/>
    </source>
</evidence>
<feature type="signal peptide" evidence="13">
    <location>
        <begin position="1"/>
        <end position="17"/>
    </location>
</feature>
<comment type="subcellular location">
    <subcellularLocation>
        <location evidence="1">Cell outer membrane</location>
        <topology evidence="1">Lipid-anchor</topology>
    </subcellularLocation>
</comment>
<gene>
    <name evidence="14" type="primary">lolB</name>
    <name evidence="14" type="ORF">PSI9734_00213</name>
</gene>
<keyword evidence="6 13" id="KW-0732">Signal</keyword>
<dbReference type="GO" id="GO:0009279">
    <property type="term" value="C:cell outer membrane"/>
    <property type="evidence" value="ECO:0007669"/>
    <property type="project" value="UniProtKB-SubCell"/>
</dbReference>
<evidence type="ECO:0000256" key="3">
    <source>
        <dbReference type="ARBA" id="ARBA00011245"/>
    </source>
</evidence>
<dbReference type="RefSeq" id="WP_173919266.1">
    <property type="nucleotide sequence ID" value="NZ_CADCXY010000001.1"/>
</dbReference>
<evidence type="ECO:0000256" key="10">
    <source>
        <dbReference type="ARBA" id="ARBA00023186"/>
    </source>
</evidence>
<keyword evidence="10" id="KW-0143">Chaperone</keyword>
<evidence type="ECO:0000256" key="1">
    <source>
        <dbReference type="ARBA" id="ARBA00004459"/>
    </source>
</evidence>
<comment type="subunit">
    <text evidence="3">Monomer.</text>
</comment>
<dbReference type="Pfam" id="PF03550">
    <property type="entry name" value="LolB"/>
    <property type="match status" value="1"/>
</dbReference>
<dbReference type="SUPFAM" id="SSF89392">
    <property type="entry name" value="Prokaryotic lipoproteins and lipoprotein localization factors"/>
    <property type="match status" value="1"/>
</dbReference>
<dbReference type="CDD" id="cd16326">
    <property type="entry name" value="LolB"/>
    <property type="match status" value="1"/>
</dbReference>
<evidence type="ECO:0000256" key="5">
    <source>
        <dbReference type="ARBA" id="ARBA00022448"/>
    </source>
</evidence>
<protein>
    <recommendedName>
        <fullName evidence="4">Outer-membrane lipoprotein LolB</fullName>
    </recommendedName>
</protein>
<sequence>MKVRILLLLALLLSGCAAPPKEISERAVDRNAVERHQTTLQQLNDWTLRGQIALFNLRDDERDAVYLEWQHSTTRTHMRFYHPLKGTLARLEQDASGATYVAADGQAFYGQTAEQLVTRLFGYQLPLELLTQVIIGRQPPGAQQLRYQLHPMEPHQVAALSSYSVARQAQTWQVNLTAYQPTQHLLLPHQVELTSAAWRIKIKVKQWKL</sequence>
<accession>A0A6S6WJ90</accession>
<organism evidence="14 15">
    <name type="scientific">Pseudidiomarina piscicola</name>
    <dbReference type="NCBI Taxonomy" id="2614830"/>
    <lineage>
        <taxon>Bacteria</taxon>
        <taxon>Pseudomonadati</taxon>
        <taxon>Pseudomonadota</taxon>
        <taxon>Gammaproteobacteria</taxon>
        <taxon>Alteromonadales</taxon>
        <taxon>Idiomarinaceae</taxon>
        <taxon>Pseudidiomarina</taxon>
    </lineage>
</organism>
<dbReference type="EMBL" id="CADCXY010000001">
    <property type="protein sequence ID" value="CAB0149637.1"/>
    <property type="molecule type" value="Genomic_DNA"/>
</dbReference>
<evidence type="ECO:0000256" key="9">
    <source>
        <dbReference type="ARBA" id="ARBA00023139"/>
    </source>
</evidence>
<name>A0A6S6WJ90_9GAMM</name>
<keyword evidence="8" id="KW-0472">Membrane</keyword>